<comment type="caution">
    <text evidence="9">The sequence shown here is derived from an EMBL/GenBank/DDBJ whole genome shotgun (WGS) entry which is preliminary data.</text>
</comment>
<keyword evidence="4" id="KW-1003">Cell membrane</keyword>
<evidence type="ECO:0000256" key="3">
    <source>
        <dbReference type="ARBA" id="ARBA00022448"/>
    </source>
</evidence>
<feature type="transmembrane region" description="Helical" evidence="8">
    <location>
        <begin position="9"/>
        <end position="29"/>
    </location>
</feature>
<evidence type="ECO:0000256" key="5">
    <source>
        <dbReference type="ARBA" id="ARBA00022692"/>
    </source>
</evidence>
<evidence type="ECO:0000256" key="8">
    <source>
        <dbReference type="SAM" id="Phobius"/>
    </source>
</evidence>
<dbReference type="Gene3D" id="1.10.3470.10">
    <property type="entry name" value="ABC transporter involved in vitamin B12 uptake, BtuC"/>
    <property type="match status" value="1"/>
</dbReference>
<keyword evidence="7 8" id="KW-0472">Membrane</keyword>
<dbReference type="EMBL" id="SMLW01000583">
    <property type="protein sequence ID" value="MTI26497.1"/>
    <property type="molecule type" value="Genomic_DNA"/>
</dbReference>
<comment type="subcellular location">
    <subcellularLocation>
        <location evidence="1">Cell membrane</location>
        <topology evidence="1">Multi-pass membrane protein</topology>
    </subcellularLocation>
</comment>
<dbReference type="CDD" id="cd06550">
    <property type="entry name" value="TM_ABC_iron-siderophores_like"/>
    <property type="match status" value="1"/>
</dbReference>
<dbReference type="InterPro" id="IPR000522">
    <property type="entry name" value="ABC_transptr_permease_BtuC"/>
</dbReference>
<feature type="transmembrane region" description="Helical" evidence="8">
    <location>
        <begin position="316"/>
        <end position="335"/>
    </location>
</feature>
<keyword evidence="6 8" id="KW-1133">Transmembrane helix</keyword>
<feature type="transmembrane region" description="Helical" evidence="8">
    <location>
        <begin position="204"/>
        <end position="223"/>
    </location>
</feature>
<evidence type="ECO:0000313" key="10">
    <source>
        <dbReference type="Proteomes" id="UP000798808"/>
    </source>
</evidence>
<keyword evidence="10" id="KW-1185">Reference proteome</keyword>
<dbReference type="InterPro" id="IPR037294">
    <property type="entry name" value="ABC_BtuC-like"/>
</dbReference>
<accession>A0ABW9RQN7</accession>
<dbReference type="SUPFAM" id="SSF81345">
    <property type="entry name" value="ABC transporter involved in vitamin B12 uptake, BtuC"/>
    <property type="match status" value="1"/>
</dbReference>
<organism evidence="9 10">
    <name type="scientific">Fulvivirga kasyanovii</name>
    <dbReference type="NCBI Taxonomy" id="396812"/>
    <lineage>
        <taxon>Bacteria</taxon>
        <taxon>Pseudomonadati</taxon>
        <taxon>Bacteroidota</taxon>
        <taxon>Cytophagia</taxon>
        <taxon>Cytophagales</taxon>
        <taxon>Fulvivirgaceae</taxon>
        <taxon>Fulvivirga</taxon>
    </lineage>
</organism>
<feature type="transmembrane region" description="Helical" evidence="8">
    <location>
        <begin position="94"/>
        <end position="117"/>
    </location>
</feature>
<feature type="transmembrane region" description="Helical" evidence="8">
    <location>
        <begin position="287"/>
        <end position="310"/>
    </location>
</feature>
<feature type="transmembrane region" description="Helical" evidence="8">
    <location>
        <begin position="65"/>
        <end position="82"/>
    </location>
</feature>
<dbReference type="PANTHER" id="PTHR30472:SF41">
    <property type="entry name" value="TRANSPORT SYSTEM PERMEASE PROTEIN"/>
    <property type="match status" value="1"/>
</dbReference>
<dbReference type="Proteomes" id="UP000798808">
    <property type="component" value="Unassembled WGS sequence"/>
</dbReference>
<dbReference type="Pfam" id="PF01032">
    <property type="entry name" value="FecCD"/>
    <property type="match status" value="1"/>
</dbReference>
<feature type="transmembrane region" description="Helical" evidence="8">
    <location>
        <begin position="243"/>
        <end position="275"/>
    </location>
</feature>
<evidence type="ECO:0000256" key="4">
    <source>
        <dbReference type="ARBA" id="ARBA00022475"/>
    </source>
</evidence>
<evidence type="ECO:0000256" key="7">
    <source>
        <dbReference type="ARBA" id="ARBA00023136"/>
    </source>
</evidence>
<evidence type="ECO:0000256" key="2">
    <source>
        <dbReference type="ARBA" id="ARBA00007935"/>
    </source>
</evidence>
<sequence>MTFIRSKYLMFYIIASALVIILFLLDIRYGTVNIPLDQVVKSLIGQPLEKESWGFIITEFRLPKALTAVLVGSGLSVAGLLMQTLFRNPLAGPFVLGISNGASLGVALLIMSGNTLFNMLYQLGNWGIVIAAVLGSTAVLAMVLLLSVKVKDNVSLLIVGLMVGSATGAVVSVLQFFSDAEIIQAYLIWTFGSLAGVSWEQLQVLTPIVFLGILLAFISQKQLNTFLLGEQYARGLGISIKKYRIIVIIATCLLAGSITAFCGPVAFIGLAIPHIARAVFQTANHSVLIPSVILIGSVVTLICDMIAQMPGEQTTLPINAVTALLGAPVVISVVIRSRMMKTSI</sequence>
<comment type="similarity">
    <text evidence="2">Belongs to the binding-protein-dependent transport system permease family. FecCD subfamily.</text>
</comment>
<evidence type="ECO:0000256" key="1">
    <source>
        <dbReference type="ARBA" id="ARBA00004651"/>
    </source>
</evidence>
<feature type="transmembrane region" description="Helical" evidence="8">
    <location>
        <begin position="154"/>
        <end position="177"/>
    </location>
</feature>
<feature type="transmembrane region" description="Helical" evidence="8">
    <location>
        <begin position="123"/>
        <end position="147"/>
    </location>
</feature>
<dbReference type="PANTHER" id="PTHR30472">
    <property type="entry name" value="FERRIC ENTEROBACTIN TRANSPORT SYSTEM PERMEASE PROTEIN"/>
    <property type="match status" value="1"/>
</dbReference>
<gene>
    <name evidence="9" type="ORF">E1163_16175</name>
</gene>
<reference evidence="9 10" key="1">
    <citation type="submission" date="2019-02" db="EMBL/GenBank/DDBJ databases">
        <authorList>
            <person name="Goldberg S.R."/>
            <person name="Haltli B.A."/>
            <person name="Correa H."/>
            <person name="Russell K.G."/>
        </authorList>
    </citation>
    <scope>NUCLEOTIDE SEQUENCE [LARGE SCALE GENOMIC DNA]</scope>
    <source>
        <strain evidence="9 10">JCM 16186</strain>
    </source>
</reference>
<keyword evidence="5 8" id="KW-0812">Transmembrane</keyword>
<name>A0ABW9RQN7_9BACT</name>
<evidence type="ECO:0000256" key="6">
    <source>
        <dbReference type="ARBA" id="ARBA00022989"/>
    </source>
</evidence>
<evidence type="ECO:0000313" key="9">
    <source>
        <dbReference type="EMBL" id="MTI26497.1"/>
    </source>
</evidence>
<protein>
    <submittedName>
        <fullName evidence="9">Iron ABC transporter permease</fullName>
    </submittedName>
</protein>
<proteinExistence type="inferred from homology"/>
<keyword evidence="3" id="KW-0813">Transport</keyword>